<comment type="caution">
    <text evidence="1">The sequence shown here is derived from an EMBL/GenBank/DDBJ whole genome shotgun (WGS) entry which is preliminary data.</text>
</comment>
<dbReference type="AlphaFoldDB" id="A0A0F8ZM12"/>
<gene>
    <name evidence="1" type="ORF">LCGC14_2954170</name>
</gene>
<sequence>LTASNGLTDELDGANITLTQARDTSTLRSTSLVFNDTGGNDTITDVSGAFVASGINADDSVTISGSTSNDGTYAVDSVTANTITLDVAETLTQEPSGNIVILTQTHSISFTGTTIGFDDDERPAPGPTDPSLVDHIYKADVGQVAGADTFIDLGFKPQYDITVSGSVRNDSTYELASVEVDKLNLLHQTFEDENSGQSVTITQAHNVRTTGKQFEDFVTVSNAESIALYGGIIPTDEDKVIWHDNLKSAHAAAIAKILIFKFPRETVKIAATMLGFLTEPGDEIHVTEAYRNITDQTYFVTKNDIDIDNGMAEIVAERGN</sequence>
<name>A0A0F8ZM12_9ZZZZ</name>
<feature type="non-terminal residue" evidence="1">
    <location>
        <position position="1"/>
    </location>
</feature>
<dbReference type="EMBL" id="LAZR01059619">
    <property type="protein sequence ID" value="KKK67429.1"/>
    <property type="molecule type" value="Genomic_DNA"/>
</dbReference>
<accession>A0A0F8ZM12</accession>
<protein>
    <submittedName>
        <fullName evidence="1">Uncharacterized protein</fullName>
    </submittedName>
</protein>
<organism evidence="1">
    <name type="scientific">marine sediment metagenome</name>
    <dbReference type="NCBI Taxonomy" id="412755"/>
    <lineage>
        <taxon>unclassified sequences</taxon>
        <taxon>metagenomes</taxon>
        <taxon>ecological metagenomes</taxon>
    </lineage>
</organism>
<evidence type="ECO:0000313" key="1">
    <source>
        <dbReference type="EMBL" id="KKK67429.1"/>
    </source>
</evidence>
<reference evidence="1" key="1">
    <citation type="journal article" date="2015" name="Nature">
        <title>Complex archaea that bridge the gap between prokaryotes and eukaryotes.</title>
        <authorList>
            <person name="Spang A."/>
            <person name="Saw J.H."/>
            <person name="Jorgensen S.L."/>
            <person name="Zaremba-Niedzwiedzka K."/>
            <person name="Martijn J."/>
            <person name="Lind A.E."/>
            <person name="van Eijk R."/>
            <person name="Schleper C."/>
            <person name="Guy L."/>
            <person name="Ettema T.J."/>
        </authorList>
    </citation>
    <scope>NUCLEOTIDE SEQUENCE</scope>
</reference>
<proteinExistence type="predicted"/>